<evidence type="ECO:0000313" key="6">
    <source>
        <dbReference type="Proteomes" id="UP000623967"/>
    </source>
</evidence>
<feature type="domain" description="HTH gntR-type" evidence="4">
    <location>
        <begin position="12"/>
        <end position="80"/>
    </location>
</feature>
<dbReference type="CDD" id="cd07377">
    <property type="entry name" value="WHTH_GntR"/>
    <property type="match status" value="1"/>
</dbReference>
<dbReference type="Gene3D" id="1.10.10.10">
    <property type="entry name" value="Winged helix-like DNA-binding domain superfamily/Winged helix DNA-binding domain"/>
    <property type="match status" value="1"/>
</dbReference>
<name>A0ABS1TPQ0_9BACI</name>
<evidence type="ECO:0000256" key="1">
    <source>
        <dbReference type="ARBA" id="ARBA00023015"/>
    </source>
</evidence>
<dbReference type="RefSeq" id="WP_202654557.1">
    <property type="nucleotide sequence ID" value="NZ_JAESWB010000181.1"/>
</dbReference>
<evidence type="ECO:0000259" key="4">
    <source>
        <dbReference type="PROSITE" id="PS50949"/>
    </source>
</evidence>
<reference evidence="5 6" key="1">
    <citation type="submission" date="2021-01" db="EMBL/GenBank/DDBJ databases">
        <title>Genome public.</title>
        <authorList>
            <person name="Liu C."/>
            <person name="Sun Q."/>
        </authorList>
    </citation>
    <scope>NUCLEOTIDE SEQUENCE [LARGE SCALE GENOMIC DNA]</scope>
    <source>
        <strain evidence="5 6">YIM B02564</strain>
    </source>
</reference>
<dbReference type="InterPro" id="IPR036390">
    <property type="entry name" value="WH_DNA-bd_sf"/>
</dbReference>
<dbReference type="InterPro" id="IPR011663">
    <property type="entry name" value="UTRA"/>
</dbReference>
<accession>A0ABS1TPQ0</accession>
<dbReference type="Pfam" id="PF07702">
    <property type="entry name" value="UTRA"/>
    <property type="match status" value="1"/>
</dbReference>
<evidence type="ECO:0000256" key="2">
    <source>
        <dbReference type="ARBA" id="ARBA00023125"/>
    </source>
</evidence>
<dbReference type="SUPFAM" id="SSF46785">
    <property type="entry name" value="Winged helix' DNA-binding domain"/>
    <property type="match status" value="1"/>
</dbReference>
<comment type="caution">
    <text evidence="5">The sequence shown here is derived from an EMBL/GenBank/DDBJ whole genome shotgun (WGS) entry which is preliminary data.</text>
</comment>
<evidence type="ECO:0000256" key="3">
    <source>
        <dbReference type="ARBA" id="ARBA00023163"/>
    </source>
</evidence>
<dbReference type="InterPro" id="IPR000524">
    <property type="entry name" value="Tscrpt_reg_HTH_GntR"/>
</dbReference>
<protein>
    <submittedName>
        <fullName evidence="5">GntR family transcriptional regulator</fullName>
    </submittedName>
</protein>
<keyword evidence="6" id="KW-1185">Reference proteome</keyword>
<keyword evidence="3" id="KW-0804">Transcription</keyword>
<dbReference type="Proteomes" id="UP000623967">
    <property type="component" value="Unassembled WGS sequence"/>
</dbReference>
<dbReference type="InterPro" id="IPR036388">
    <property type="entry name" value="WH-like_DNA-bd_sf"/>
</dbReference>
<dbReference type="Pfam" id="PF00392">
    <property type="entry name" value="GntR"/>
    <property type="match status" value="1"/>
</dbReference>
<proteinExistence type="predicted"/>
<dbReference type="SMART" id="SM00345">
    <property type="entry name" value="HTH_GNTR"/>
    <property type="match status" value="1"/>
</dbReference>
<dbReference type="PROSITE" id="PS50949">
    <property type="entry name" value="HTH_GNTR"/>
    <property type="match status" value="1"/>
</dbReference>
<keyword evidence="1" id="KW-0805">Transcription regulation</keyword>
<dbReference type="PANTHER" id="PTHR44846:SF17">
    <property type="entry name" value="GNTR-FAMILY TRANSCRIPTIONAL REGULATOR"/>
    <property type="match status" value="1"/>
</dbReference>
<dbReference type="InterPro" id="IPR028978">
    <property type="entry name" value="Chorismate_lyase_/UTRA_dom_sf"/>
</dbReference>
<dbReference type="PRINTS" id="PR00035">
    <property type="entry name" value="HTHGNTR"/>
</dbReference>
<dbReference type="SUPFAM" id="SSF64288">
    <property type="entry name" value="Chorismate lyase-like"/>
    <property type="match status" value="1"/>
</dbReference>
<keyword evidence="2" id="KW-0238">DNA-binding</keyword>
<dbReference type="InterPro" id="IPR050679">
    <property type="entry name" value="Bact_HTH_transcr_reg"/>
</dbReference>
<sequence>MEKEIFFKVDNEQLFQKVKRAIMQLIKHSASQNLNRLPPEAELAVILGVSRTVIRDVLADLESKGFISRRRGIGTIINTHVLEAGARLDIDQEILEVLAQKGYKPSVGNIHFEKISADENIAARLKVDPGEEILQVESVINADGLPAVHITDMLPLRIIQVSYEVQDFERSIFDFMKEKCSEQIESDLSHVKPVNANAKLAEIFQVEIGRALLFLDEVGYTASNVPVLLSQEYFHPAIFDFSVFRRKL</sequence>
<organism evidence="5 6">
    <name type="scientific">Neobacillus paridis</name>
    <dbReference type="NCBI Taxonomy" id="2803862"/>
    <lineage>
        <taxon>Bacteria</taxon>
        <taxon>Bacillati</taxon>
        <taxon>Bacillota</taxon>
        <taxon>Bacilli</taxon>
        <taxon>Bacillales</taxon>
        <taxon>Bacillaceae</taxon>
        <taxon>Neobacillus</taxon>
    </lineage>
</organism>
<dbReference type="EMBL" id="JAESWB010000181">
    <property type="protein sequence ID" value="MBL4953305.1"/>
    <property type="molecule type" value="Genomic_DNA"/>
</dbReference>
<dbReference type="PANTHER" id="PTHR44846">
    <property type="entry name" value="MANNOSYL-D-GLYCERATE TRANSPORT/METABOLISM SYSTEM REPRESSOR MNGR-RELATED"/>
    <property type="match status" value="1"/>
</dbReference>
<dbReference type="Gene3D" id="3.40.1410.10">
    <property type="entry name" value="Chorismate lyase-like"/>
    <property type="match status" value="1"/>
</dbReference>
<dbReference type="SMART" id="SM00866">
    <property type="entry name" value="UTRA"/>
    <property type="match status" value="1"/>
</dbReference>
<evidence type="ECO:0000313" key="5">
    <source>
        <dbReference type="EMBL" id="MBL4953305.1"/>
    </source>
</evidence>
<gene>
    <name evidence="5" type="ORF">JK635_13905</name>
</gene>